<dbReference type="Proteomes" id="UP000006873">
    <property type="component" value="Chromosome"/>
</dbReference>
<dbReference type="EMBL" id="CP002273">
    <property type="protein sequence ID" value="ADO36730.1"/>
    <property type="molecule type" value="Genomic_DNA"/>
</dbReference>
<keyword evidence="2" id="KW-1185">Reference proteome</keyword>
<name>E3GMA2_9FIRM</name>
<evidence type="ECO:0000313" key="1">
    <source>
        <dbReference type="EMBL" id="ADO36730.1"/>
    </source>
</evidence>
<evidence type="ECO:0000313" key="2">
    <source>
        <dbReference type="Proteomes" id="UP000006873"/>
    </source>
</evidence>
<gene>
    <name evidence="1" type="ordered locus">ELI_1744</name>
</gene>
<reference evidence="1 2" key="2">
    <citation type="journal article" date="2011" name="J. Bacteriol.">
        <title>Complete genome sequence of a carbon monoxide-utilizing acetogen, Eubacterium limosum KIST612.</title>
        <authorList>
            <person name="Roh H."/>
            <person name="Ko H.J."/>
            <person name="Kim D."/>
            <person name="Choi D.G."/>
            <person name="Park S."/>
            <person name="Kim S."/>
            <person name="Chang I.S."/>
            <person name="Choi I.G."/>
        </authorList>
    </citation>
    <scope>NUCLEOTIDE SEQUENCE [LARGE SCALE GENOMIC DNA]</scope>
    <source>
        <strain evidence="1 2">KIST612</strain>
    </source>
</reference>
<organism evidence="1 2">
    <name type="scientific">Eubacterium callanderi</name>
    <dbReference type="NCBI Taxonomy" id="53442"/>
    <lineage>
        <taxon>Bacteria</taxon>
        <taxon>Bacillati</taxon>
        <taxon>Bacillota</taxon>
        <taxon>Clostridia</taxon>
        <taxon>Eubacteriales</taxon>
        <taxon>Eubacteriaceae</taxon>
        <taxon>Eubacterium</taxon>
    </lineage>
</organism>
<protein>
    <submittedName>
        <fullName evidence="1">Uncharacterized protein</fullName>
    </submittedName>
</protein>
<sequence length="41" mass="5093">MQIFINVFINRRKVFLQKTIKENILFSNERKTERKIRVVKN</sequence>
<reference key="1">
    <citation type="submission" date="2010-09" db="EMBL/GenBank/DDBJ databases">
        <authorList>
            <person name="Roh H."/>
            <person name="Ko H.-J."/>
            <person name="Kim D."/>
            <person name="Choi D.G."/>
            <person name="Park S."/>
            <person name="Kim S."/>
            <person name="Kim K.H."/>
            <person name="Chang I.S."/>
            <person name="Choi I.-G."/>
        </authorList>
    </citation>
    <scope>NUCLEOTIDE SEQUENCE</scope>
    <source>
        <strain>KIST612</strain>
    </source>
</reference>
<dbReference type="KEGG" id="elm:ELI_1744"/>
<dbReference type="HOGENOM" id="CLU_3270208_0_0_9"/>
<accession>E3GMA2</accession>
<proteinExistence type="predicted"/>
<dbReference type="AlphaFoldDB" id="E3GMA2"/>